<dbReference type="Proteomes" id="UP000182379">
    <property type="component" value="Unassembled WGS sequence"/>
</dbReference>
<keyword evidence="2" id="KW-0813">Transport</keyword>
<dbReference type="RefSeq" id="WP_074705073.1">
    <property type="nucleotide sequence ID" value="NZ_CALAKB010000006.1"/>
</dbReference>
<evidence type="ECO:0000313" key="4">
    <source>
        <dbReference type="EMBL" id="SDW67010.1"/>
    </source>
</evidence>
<dbReference type="PANTHER" id="PTHR38682:SF1">
    <property type="entry name" value="V-TYPE ATP SYNTHASE SUBUNIT C"/>
    <property type="match status" value="1"/>
</dbReference>
<dbReference type="Gene3D" id="1.20.1690.10">
    <property type="entry name" value="V-type ATP synthase subunit C domain"/>
    <property type="match status" value="2"/>
</dbReference>
<dbReference type="Gene3D" id="1.10.132.50">
    <property type="entry name" value="ATP synthase (C/AC39) subunit, domain 3"/>
    <property type="match status" value="1"/>
</dbReference>
<evidence type="ECO:0000313" key="5">
    <source>
        <dbReference type="Proteomes" id="UP000182379"/>
    </source>
</evidence>
<reference evidence="4 5" key="1">
    <citation type="submission" date="2016-10" db="EMBL/GenBank/DDBJ databases">
        <authorList>
            <person name="Varghese N."/>
            <person name="Submissions S."/>
        </authorList>
    </citation>
    <scope>NUCLEOTIDE SEQUENCE [LARGE SCALE GENOMIC DNA]</scope>
    <source>
        <strain evidence="4 5">WCC6</strain>
    </source>
</reference>
<dbReference type="AlphaFoldDB" id="A0A1H2VFJ9"/>
<dbReference type="InterPro" id="IPR044911">
    <property type="entry name" value="V-type_ATPase_csu/dsu_dom_3"/>
</dbReference>
<keyword evidence="3" id="KW-0406">Ion transport</keyword>
<organism evidence="4 5">
    <name type="scientific">Acidaminococcus fermentans</name>
    <dbReference type="NCBI Taxonomy" id="905"/>
    <lineage>
        <taxon>Bacteria</taxon>
        <taxon>Bacillati</taxon>
        <taxon>Bacillota</taxon>
        <taxon>Negativicutes</taxon>
        <taxon>Acidaminococcales</taxon>
        <taxon>Acidaminococcaceae</taxon>
        <taxon>Acidaminococcus</taxon>
    </lineage>
</organism>
<dbReference type="PANTHER" id="PTHR38682">
    <property type="entry name" value="V-TYPE ATP SYNTHASE SUBUNIT C"/>
    <property type="match status" value="1"/>
</dbReference>
<comment type="similarity">
    <text evidence="1">Belongs to the V-ATPase V0D/AC39 subunit family.</text>
</comment>
<sequence length="331" mass="37197">MAQPSYEYALGRISVLSTHLLTAAQLRRIAEADSTKAAMKLLLETGYGENTATEQELAQGEIDLIIRAQMQLTRKRIQELTPDPELTGLFLLPVDTHNLKCLLKARLLGTQADAILREGGNFDLNLLKDMVQTKYYEDLPPIYCQTLNEIEGDLAREADPFRLSALLDGAMFRQAKAVLDRKKEDGFIRKYFSLWADYLNTISLIRAQNLHWELSQLRLVLVDCGEIPRTVFEESLDVPPEQLGARLNQGSHGAELVQAINEFAQTNELGVIARRMEEGLSLILRRARWDTHSLGPIVGYLEARETEAEALRMIFGAIQGGFEPQLPSVYA</sequence>
<name>A0A1H2VFJ9_ACIFE</name>
<dbReference type="GO" id="GO:0046961">
    <property type="term" value="F:proton-transporting ATPase activity, rotational mechanism"/>
    <property type="evidence" value="ECO:0007669"/>
    <property type="project" value="InterPro"/>
</dbReference>
<dbReference type="SUPFAM" id="SSF103486">
    <property type="entry name" value="V-type ATP synthase subunit C"/>
    <property type="match status" value="1"/>
</dbReference>
<evidence type="ECO:0000256" key="2">
    <source>
        <dbReference type="ARBA" id="ARBA00022448"/>
    </source>
</evidence>
<dbReference type="InterPro" id="IPR002843">
    <property type="entry name" value="ATPase_V0-cplx_csu/dsu"/>
</dbReference>
<dbReference type="EMBL" id="FNOP01000004">
    <property type="protein sequence ID" value="SDW67010.1"/>
    <property type="molecule type" value="Genomic_DNA"/>
</dbReference>
<dbReference type="InterPro" id="IPR036079">
    <property type="entry name" value="ATPase_csu/dsu_sf"/>
</dbReference>
<accession>A0A1H2VFJ9</accession>
<gene>
    <name evidence="4" type="ORF">SAMN05216495_10426</name>
</gene>
<comment type="caution">
    <text evidence="4">The sequence shown here is derived from an EMBL/GenBank/DDBJ whole genome shotgun (WGS) entry which is preliminary data.</text>
</comment>
<dbReference type="Pfam" id="PF01992">
    <property type="entry name" value="vATP-synt_AC39"/>
    <property type="match status" value="1"/>
</dbReference>
<protein>
    <submittedName>
        <fullName evidence="4">V/A-type H+-transporting ATPase subunit C</fullName>
    </submittedName>
</protein>
<dbReference type="InterPro" id="IPR035067">
    <property type="entry name" value="V-type_ATPase_csu/dsu"/>
</dbReference>
<dbReference type="InterPro" id="IPR050873">
    <property type="entry name" value="V-ATPase_V0D/AC39_subunit"/>
</dbReference>
<evidence type="ECO:0000256" key="1">
    <source>
        <dbReference type="ARBA" id="ARBA00006709"/>
    </source>
</evidence>
<evidence type="ECO:0000256" key="3">
    <source>
        <dbReference type="ARBA" id="ARBA00023065"/>
    </source>
</evidence>
<proteinExistence type="inferred from homology"/>